<protein>
    <submittedName>
        <fullName evidence="2">Uncharacterized protein</fullName>
    </submittedName>
</protein>
<reference evidence="2" key="1">
    <citation type="journal article" date="2014" name="Int. J. Syst. Evol. Microbiol.">
        <title>Complete genome sequence of Corynebacterium casei LMG S-19264T (=DSM 44701T), isolated from a smear-ripened cheese.</title>
        <authorList>
            <consortium name="US DOE Joint Genome Institute (JGI-PGF)"/>
            <person name="Walter F."/>
            <person name="Albersmeier A."/>
            <person name="Kalinowski J."/>
            <person name="Ruckert C."/>
        </authorList>
    </citation>
    <scope>NUCLEOTIDE SEQUENCE</scope>
    <source>
        <strain evidence="2">JCM 12289</strain>
    </source>
</reference>
<reference evidence="2" key="3">
    <citation type="submission" date="2023-12" db="EMBL/GenBank/DDBJ databases">
        <authorList>
            <person name="Sun Q."/>
            <person name="Inoue M."/>
        </authorList>
    </citation>
    <scope>NUCLEOTIDE SEQUENCE</scope>
    <source>
        <strain evidence="2">JCM 12289</strain>
    </source>
</reference>
<gene>
    <name evidence="2" type="ORF">GCM10008985_03140</name>
    <name evidence="3" type="ORF">MUK72_11010</name>
</gene>
<dbReference type="Pfam" id="PF24283">
    <property type="entry name" value="DUF7471"/>
    <property type="match status" value="1"/>
</dbReference>
<reference evidence="3" key="2">
    <citation type="submission" date="2022-04" db="EMBL/GenBank/DDBJ databases">
        <title>Sequencing and genomic assembly of Halococcus dombrowskii.</title>
        <authorList>
            <person name="Lim S.W."/>
            <person name="MacLea K.S."/>
        </authorList>
    </citation>
    <scope>NUCLEOTIDE SEQUENCE</scope>
    <source>
        <strain evidence="3">H4</strain>
    </source>
</reference>
<dbReference type="GeneID" id="71762384"/>
<sequence>MTLPHVVPHLGIDHGSTPIGDVALPTVLAVTAVVSLVVLGLGIVALAQRRSRSYLLITMALGTLVGRTLVGGLAMDGMLSMELHHLIEHTLDGVMAVLLLAAVYYARTMARPEVNTYERDS</sequence>
<keyword evidence="1" id="KW-0472">Membrane</keyword>
<keyword evidence="1" id="KW-1133">Transmembrane helix</keyword>
<dbReference type="EMBL" id="CP095005">
    <property type="protein sequence ID" value="UOO94492.1"/>
    <property type="molecule type" value="Genomic_DNA"/>
</dbReference>
<evidence type="ECO:0000313" key="3">
    <source>
        <dbReference type="EMBL" id="UOO94492.1"/>
    </source>
</evidence>
<dbReference type="Proteomes" id="UP000830542">
    <property type="component" value="Chromosome"/>
</dbReference>
<name>A0AAV3SBT4_HALDO</name>
<accession>A0AAV3SBT4</accession>
<keyword evidence="4" id="KW-1185">Reference proteome</keyword>
<dbReference type="Proteomes" id="UP001500962">
    <property type="component" value="Unassembled WGS sequence"/>
</dbReference>
<organism evidence="2 5">
    <name type="scientific">Halococcus dombrowskii</name>
    <dbReference type="NCBI Taxonomy" id="179637"/>
    <lineage>
        <taxon>Archaea</taxon>
        <taxon>Methanobacteriati</taxon>
        <taxon>Methanobacteriota</taxon>
        <taxon>Stenosarchaea group</taxon>
        <taxon>Halobacteria</taxon>
        <taxon>Halobacteriales</taxon>
        <taxon>Halococcaceae</taxon>
        <taxon>Halococcus</taxon>
    </lineage>
</organism>
<feature type="transmembrane region" description="Helical" evidence="1">
    <location>
        <begin position="22"/>
        <end position="47"/>
    </location>
</feature>
<dbReference type="KEGG" id="hdo:MUK72_11010"/>
<dbReference type="RefSeq" id="WP_244700410.1">
    <property type="nucleotide sequence ID" value="NZ_BAAADN010000002.1"/>
</dbReference>
<feature type="transmembrane region" description="Helical" evidence="1">
    <location>
        <begin position="86"/>
        <end position="106"/>
    </location>
</feature>
<evidence type="ECO:0000313" key="4">
    <source>
        <dbReference type="Proteomes" id="UP000830542"/>
    </source>
</evidence>
<dbReference type="EMBL" id="BAAADN010000002">
    <property type="protein sequence ID" value="GAA0450859.1"/>
    <property type="molecule type" value="Genomic_DNA"/>
</dbReference>
<dbReference type="InterPro" id="IPR055894">
    <property type="entry name" value="DUF7471"/>
</dbReference>
<evidence type="ECO:0000256" key="1">
    <source>
        <dbReference type="SAM" id="Phobius"/>
    </source>
</evidence>
<proteinExistence type="predicted"/>
<keyword evidence="1" id="KW-0812">Transmembrane</keyword>
<evidence type="ECO:0000313" key="2">
    <source>
        <dbReference type="EMBL" id="GAA0450859.1"/>
    </source>
</evidence>
<dbReference type="AlphaFoldDB" id="A0AAV3SBT4"/>
<evidence type="ECO:0000313" key="5">
    <source>
        <dbReference type="Proteomes" id="UP001500962"/>
    </source>
</evidence>
<feature type="transmembrane region" description="Helical" evidence="1">
    <location>
        <begin position="54"/>
        <end position="74"/>
    </location>
</feature>